<accession>A0A4R4ZQJ3</accession>
<dbReference type="EMBL" id="SMKX01000017">
    <property type="protein sequence ID" value="TDD61228.1"/>
    <property type="molecule type" value="Genomic_DNA"/>
</dbReference>
<protein>
    <submittedName>
        <fullName evidence="2">GNAT family N-acetyltransferase</fullName>
    </submittedName>
</protein>
<dbReference type="Proteomes" id="UP000295124">
    <property type="component" value="Unassembled WGS sequence"/>
</dbReference>
<dbReference type="PANTHER" id="PTHR39173">
    <property type="entry name" value="ACETYLTRANSFERASE"/>
    <property type="match status" value="1"/>
</dbReference>
<keyword evidence="2" id="KW-0808">Transferase</keyword>
<sequence length="169" mass="17983">MALVEPSTDLYDAWRAAHREWGPGLHEDGFGLETTDEVDSVEGFATWVARVQSRGGTSRWIVEDGQVLGGIGLRHELNERTGHIGYGVRPSARGRGVASWALGAILVEAQALGIGRVLLVCLADNPGSAKTIERNGGVLEGIRGPVRRYWIELPAAGESGVLAEEGADS</sequence>
<dbReference type="AlphaFoldDB" id="A0A4R4ZQJ3"/>
<dbReference type="Gene3D" id="3.40.630.30">
    <property type="match status" value="1"/>
</dbReference>
<keyword evidence="3" id="KW-1185">Reference proteome</keyword>
<name>A0A4R4ZQJ3_9ACTN</name>
<dbReference type="PROSITE" id="PS51186">
    <property type="entry name" value="GNAT"/>
    <property type="match status" value="1"/>
</dbReference>
<proteinExistence type="predicted"/>
<gene>
    <name evidence="2" type="ORF">E1263_08170</name>
</gene>
<reference evidence="2 3" key="1">
    <citation type="submission" date="2019-03" db="EMBL/GenBank/DDBJ databases">
        <title>Draft genome sequences of novel Actinobacteria.</title>
        <authorList>
            <person name="Sahin N."/>
            <person name="Ay H."/>
            <person name="Saygin H."/>
        </authorList>
    </citation>
    <scope>NUCLEOTIDE SEQUENCE [LARGE SCALE GENOMIC DNA]</scope>
    <source>
        <strain evidence="2 3">JCM 13523</strain>
    </source>
</reference>
<feature type="domain" description="N-acetyltransferase" evidence="1">
    <location>
        <begin position="1"/>
        <end position="156"/>
    </location>
</feature>
<dbReference type="InterPro" id="IPR000182">
    <property type="entry name" value="GNAT_dom"/>
</dbReference>
<dbReference type="InterPro" id="IPR016181">
    <property type="entry name" value="Acyl_CoA_acyltransferase"/>
</dbReference>
<evidence type="ECO:0000259" key="1">
    <source>
        <dbReference type="PROSITE" id="PS51186"/>
    </source>
</evidence>
<dbReference type="GO" id="GO:0016747">
    <property type="term" value="F:acyltransferase activity, transferring groups other than amino-acyl groups"/>
    <property type="evidence" value="ECO:0007669"/>
    <property type="project" value="InterPro"/>
</dbReference>
<dbReference type="OrthoDB" id="9797989at2"/>
<comment type="caution">
    <text evidence="2">The sequence shown here is derived from an EMBL/GenBank/DDBJ whole genome shotgun (WGS) entry which is preliminary data.</text>
</comment>
<evidence type="ECO:0000313" key="2">
    <source>
        <dbReference type="EMBL" id="TDD61228.1"/>
    </source>
</evidence>
<evidence type="ECO:0000313" key="3">
    <source>
        <dbReference type="Proteomes" id="UP000295124"/>
    </source>
</evidence>
<dbReference type="SUPFAM" id="SSF55729">
    <property type="entry name" value="Acyl-CoA N-acyltransferases (Nat)"/>
    <property type="match status" value="1"/>
</dbReference>
<dbReference type="PANTHER" id="PTHR39173:SF1">
    <property type="entry name" value="ACETYLTRANSFERASE"/>
    <property type="match status" value="1"/>
</dbReference>
<dbReference type="Pfam" id="PF13302">
    <property type="entry name" value="Acetyltransf_3"/>
    <property type="match status" value="1"/>
</dbReference>
<organism evidence="2 3">
    <name type="scientific">Kribbella antibiotica</name>
    <dbReference type="NCBI Taxonomy" id="190195"/>
    <lineage>
        <taxon>Bacteria</taxon>
        <taxon>Bacillati</taxon>
        <taxon>Actinomycetota</taxon>
        <taxon>Actinomycetes</taxon>
        <taxon>Propionibacteriales</taxon>
        <taxon>Kribbellaceae</taxon>
        <taxon>Kribbella</taxon>
    </lineage>
</organism>
<dbReference type="CDD" id="cd04301">
    <property type="entry name" value="NAT_SF"/>
    <property type="match status" value="1"/>
</dbReference>